<proteinExistence type="predicted"/>
<dbReference type="Ensembl" id="ENSHCOT00000011507.1">
    <property type="protein sequence ID" value="ENSHCOP00000018346.1"/>
    <property type="gene ID" value="ENSHCOG00000002820.1"/>
</dbReference>
<evidence type="ECO:0000313" key="2">
    <source>
        <dbReference type="Proteomes" id="UP000264820"/>
    </source>
</evidence>
<evidence type="ECO:0000313" key="1">
    <source>
        <dbReference type="Ensembl" id="ENSHCOP00000018346.1"/>
    </source>
</evidence>
<dbReference type="OMA" id="EHLECGD"/>
<dbReference type="PANTHER" id="PTHR14680:SF1">
    <property type="entry name" value="REQUIRED FOR DRUG-INDUCED DEATH PROTEIN 1"/>
    <property type="match status" value="1"/>
</dbReference>
<dbReference type="STRING" id="109280.ENSHCOP00000018346"/>
<dbReference type="GeneTree" id="ENSGT01110000267412"/>
<keyword evidence="2" id="KW-1185">Reference proteome</keyword>
<dbReference type="AlphaFoldDB" id="A0A3Q2YJJ6"/>
<dbReference type="Pfam" id="PF15828">
    <property type="entry name" value="RDD1"/>
    <property type="match status" value="1"/>
</dbReference>
<protein>
    <submittedName>
        <fullName evidence="1">Uncharacterized protein</fullName>
    </submittedName>
</protein>
<reference evidence="1" key="1">
    <citation type="submission" date="2025-08" db="UniProtKB">
        <authorList>
            <consortium name="Ensembl"/>
        </authorList>
    </citation>
    <scope>IDENTIFICATION</scope>
</reference>
<accession>A0A3Q2YJJ6</accession>
<dbReference type="Proteomes" id="UP000264820">
    <property type="component" value="Unplaced"/>
</dbReference>
<organism evidence="1 2">
    <name type="scientific">Hippocampus comes</name>
    <name type="common">Tiger tail seahorse</name>
    <dbReference type="NCBI Taxonomy" id="109280"/>
    <lineage>
        <taxon>Eukaryota</taxon>
        <taxon>Metazoa</taxon>
        <taxon>Chordata</taxon>
        <taxon>Craniata</taxon>
        <taxon>Vertebrata</taxon>
        <taxon>Euteleostomi</taxon>
        <taxon>Actinopterygii</taxon>
        <taxon>Neopterygii</taxon>
        <taxon>Teleostei</taxon>
        <taxon>Neoteleostei</taxon>
        <taxon>Acanthomorphata</taxon>
        <taxon>Syngnathiaria</taxon>
        <taxon>Syngnathiformes</taxon>
        <taxon>Syngnathoidei</taxon>
        <taxon>Syngnathidae</taxon>
        <taxon>Hippocampus</taxon>
    </lineage>
</organism>
<dbReference type="InterPro" id="IPR031667">
    <property type="entry name" value="RDD1"/>
</dbReference>
<reference evidence="1" key="2">
    <citation type="submission" date="2025-09" db="UniProtKB">
        <authorList>
            <consortium name="Ensembl"/>
        </authorList>
    </citation>
    <scope>IDENTIFICATION</scope>
</reference>
<name>A0A3Q2YJJ6_HIPCM</name>
<dbReference type="PANTHER" id="PTHR14680">
    <property type="entry name" value="SI:DKEY-126G1.9-RELATED"/>
    <property type="match status" value="1"/>
</dbReference>
<sequence length="108" mass="12312">METEEAQQKTSKQVYFAILPDKYEPLIEDEGNQRTPEEKENIVEYYTSVKLKRLTARVCSARQNVKKACTFSWRCLVYGLQSLAGAFSTPLSAVVVVMEHQREAAHQA</sequence>